<protein>
    <submittedName>
        <fullName evidence="13">TonB-dependent receptor</fullName>
    </submittedName>
</protein>
<evidence type="ECO:0000256" key="6">
    <source>
        <dbReference type="ARBA" id="ARBA00023077"/>
    </source>
</evidence>
<keyword evidence="6" id="KW-0798">TonB box</keyword>
<keyword evidence="5 11" id="KW-0732">Signal</keyword>
<dbReference type="InterPro" id="IPR039426">
    <property type="entry name" value="TonB-dep_rcpt-like"/>
</dbReference>
<dbReference type="SUPFAM" id="SSF56935">
    <property type="entry name" value="Porins"/>
    <property type="match status" value="1"/>
</dbReference>
<evidence type="ECO:0000256" key="5">
    <source>
        <dbReference type="ARBA" id="ARBA00022729"/>
    </source>
</evidence>
<dbReference type="InterPro" id="IPR000531">
    <property type="entry name" value="Beta-barrel_TonB"/>
</dbReference>
<dbReference type="EMBL" id="SRPE01000001">
    <property type="protein sequence ID" value="TGN30050.1"/>
    <property type="molecule type" value="Genomic_DNA"/>
</dbReference>
<dbReference type="InterPro" id="IPR023997">
    <property type="entry name" value="TonB-dep_OMP_SusC/RagA_CS"/>
</dbReference>
<gene>
    <name evidence="13" type="ORF">E4J94_00300</name>
</gene>
<evidence type="ECO:0000256" key="4">
    <source>
        <dbReference type="ARBA" id="ARBA00022692"/>
    </source>
</evidence>
<dbReference type="PROSITE" id="PS52016">
    <property type="entry name" value="TONB_DEPENDENT_REC_3"/>
    <property type="match status" value="1"/>
</dbReference>
<keyword evidence="7 10" id="KW-0472">Membrane</keyword>
<dbReference type="PANTHER" id="PTHR30069">
    <property type="entry name" value="TONB-DEPENDENT OUTER MEMBRANE RECEPTOR"/>
    <property type="match status" value="1"/>
</dbReference>
<evidence type="ECO:0000313" key="14">
    <source>
        <dbReference type="Proteomes" id="UP000297998"/>
    </source>
</evidence>
<evidence type="ECO:0000256" key="7">
    <source>
        <dbReference type="ARBA" id="ARBA00023136"/>
    </source>
</evidence>
<feature type="domain" description="TonB-dependent receptor-like beta-barrel" evidence="12">
    <location>
        <begin position="191"/>
        <end position="524"/>
    </location>
</feature>
<dbReference type="GO" id="GO:0044718">
    <property type="term" value="P:siderophore transmembrane transport"/>
    <property type="evidence" value="ECO:0007669"/>
    <property type="project" value="TreeGrafter"/>
</dbReference>
<proteinExistence type="inferred from homology"/>
<keyword evidence="4 10" id="KW-0812">Transmembrane</keyword>
<accession>A0A4Z1BR77</accession>
<comment type="similarity">
    <text evidence="10">Belongs to the TonB-dependent receptor family.</text>
</comment>
<sequence length="740" mass="80159">MRRNLKNLFVLGGILLGTSLYAQEKTVTGTVTDPEGFPVADAVVKTTSGKEVYTDENGVFSIEAKQGDLVTVEAVGLPTQTFAVGAGTDYKVTLKPSEIVELEGAVVTALGITRDKKSLGYASQEVKGDLLTNSRSSNPLAALSGNVAGAQISTPSGNIGGSARITLRGISSITGENRPLIVIDGVPLDNSNYNSTNTQRGAGGRDYGDASFDINPDDIESMSVLKGGPATALYGSRAGNGVILITTKRGKKGRDFKNSLIDATTNGGLIIKNLYNLSNGYEPATVTNGEYHKRINSVFGGASLGFADMLYLDLGVRNDWSSTLPSSNNSFFYPSATLSFVFSEVIKQNWLTFGKIRGGWSKSGNDTDPYKLNDIYLNSIYNSVSFGGDPYFMMSLDKNNPNLRPETKKSWEIGLEMAMFKSRLSFDVTYYNQKTSDLIFPVQVGPDTGYNRQYLNAGEMENKGIEAMVNIVPIRTEEFEWGMSFNFAKNENKLLSLTEDIENLVLTNAPFNAQLVAAVGEKYGQIRGTDFVYDDKGNKVVGADGLYLSSDIKNLGSILPDYNLGIRNSFSYKGFSLSALLDIQKGGKYFSTSNIFGMNSGMLEETAANGVRENGIVSKGVVWDATANGNQGAYVENTKVVEAMEYFPHYYSGPAAQNVFDASYVKLREVTLSYTFPERFRGPFANVVVTAFGRNLATWGLDNKNFDPEMTTAGSGNIQGFEGGSLPSTRSFGMNLKLQF</sequence>
<dbReference type="InterPro" id="IPR008969">
    <property type="entry name" value="CarboxyPept-like_regulatory"/>
</dbReference>
<dbReference type="Gene3D" id="2.60.40.1120">
    <property type="entry name" value="Carboxypeptidase-like, regulatory domain"/>
    <property type="match status" value="1"/>
</dbReference>
<comment type="caution">
    <text evidence="13">The sequence shown here is derived from an EMBL/GenBank/DDBJ whole genome shotgun (WGS) entry which is preliminary data.</text>
</comment>
<evidence type="ECO:0000256" key="3">
    <source>
        <dbReference type="ARBA" id="ARBA00022452"/>
    </source>
</evidence>
<evidence type="ECO:0000256" key="11">
    <source>
        <dbReference type="SAM" id="SignalP"/>
    </source>
</evidence>
<evidence type="ECO:0000256" key="8">
    <source>
        <dbReference type="ARBA" id="ARBA00023170"/>
    </source>
</evidence>
<dbReference type="GO" id="GO:0015344">
    <property type="term" value="F:siderophore uptake transmembrane transporter activity"/>
    <property type="evidence" value="ECO:0007669"/>
    <property type="project" value="TreeGrafter"/>
</dbReference>
<dbReference type="InterPro" id="IPR037066">
    <property type="entry name" value="Plug_dom_sf"/>
</dbReference>
<evidence type="ECO:0000313" key="13">
    <source>
        <dbReference type="EMBL" id="TGN30050.1"/>
    </source>
</evidence>
<reference evidence="13 14" key="1">
    <citation type="submission" date="2019-03" db="EMBL/GenBank/DDBJ databases">
        <title>Empedobacter tilapiae sp. nov., isolated from an intestine of Nile tilapia Oreochromis niloticus.</title>
        <authorList>
            <person name="Kim Y.-O."/>
            <person name="Yoon J.-H."/>
        </authorList>
    </citation>
    <scope>NUCLEOTIDE SEQUENCE [LARGE SCALE GENOMIC DNA]</scope>
    <source>
        <strain evidence="13 14">MRS2</strain>
    </source>
</reference>
<name>A0A4Z1BR77_9FLAO</name>
<dbReference type="InterPro" id="IPR036942">
    <property type="entry name" value="Beta-barrel_TonB_sf"/>
</dbReference>
<dbReference type="Gene3D" id="2.40.170.20">
    <property type="entry name" value="TonB-dependent receptor, beta-barrel domain"/>
    <property type="match status" value="1"/>
</dbReference>
<evidence type="ECO:0000259" key="12">
    <source>
        <dbReference type="Pfam" id="PF00593"/>
    </source>
</evidence>
<keyword evidence="2 10" id="KW-0813">Transport</keyword>
<evidence type="ECO:0000256" key="9">
    <source>
        <dbReference type="ARBA" id="ARBA00023237"/>
    </source>
</evidence>
<keyword evidence="14" id="KW-1185">Reference proteome</keyword>
<feature type="chain" id="PRO_5021316766" evidence="11">
    <location>
        <begin position="23"/>
        <end position="740"/>
    </location>
</feature>
<dbReference type="OrthoDB" id="9768177at2"/>
<evidence type="ECO:0000256" key="10">
    <source>
        <dbReference type="PROSITE-ProRule" id="PRU01360"/>
    </source>
</evidence>
<feature type="signal peptide" evidence="11">
    <location>
        <begin position="1"/>
        <end position="22"/>
    </location>
</feature>
<dbReference type="Gene3D" id="2.170.130.10">
    <property type="entry name" value="TonB-dependent receptor, plug domain"/>
    <property type="match status" value="1"/>
</dbReference>
<dbReference type="PANTHER" id="PTHR30069:SF29">
    <property type="entry name" value="HEMOGLOBIN AND HEMOGLOBIN-HAPTOGLOBIN-BINDING PROTEIN 1-RELATED"/>
    <property type="match status" value="1"/>
</dbReference>
<organism evidence="13 14">
    <name type="scientific">Empedobacter tilapiae</name>
    <dbReference type="NCBI Taxonomy" id="2491114"/>
    <lineage>
        <taxon>Bacteria</taxon>
        <taxon>Pseudomonadati</taxon>
        <taxon>Bacteroidota</taxon>
        <taxon>Flavobacteriia</taxon>
        <taxon>Flavobacteriales</taxon>
        <taxon>Weeksellaceae</taxon>
        <taxon>Empedobacter</taxon>
    </lineage>
</organism>
<keyword evidence="9 10" id="KW-0998">Cell outer membrane</keyword>
<dbReference type="SUPFAM" id="SSF49464">
    <property type="entry name" value="Carboxypeptidase regulatory domain-like"/>
    <property type="match status" value="1"/>
</dbReference>
<dbReference type="Proteomes" id="UP000297998">
    <property type="component" value="Unassembled WGS sequence"/>
</dbReference>
<dbReference type="NCBIfam" id="TIGR04057">
    <property type="entry name" value="SusC_RagA_signa"/>
    <property type="match status" value="1"/>
</dbReference>
<keyword evidence="8 13" id="KW-0675">Receptor</keyword>
<keyword evidence="3 10" id="KW-1134">Transmembrane beta strand</keyword>
<evidence type="ECO:0000256" key="1">
    <source>
        <dbReference type="ARBA" id="ARBA00004571"/>
    </source>
</evidence>
<dbReference type="RefSeq" id="WP_135833920.1">
    <property type="nucleotide sequence ID" value="NZ_SRPE01000001.1"/>
</dbReference>
<dbReference type="GO" id="GO:0009279">
    <property type="term" value="C:cell outer membrane"/>
    <property type="evidence" value="ECO:0007669"/>
    <property type="project" value="UniProtKB-SubCell"/>
</dbReference>
<dbReference type="AlphaFoldDB" id="A0A4Z1BR77"/>
<dbReference type="Pfam" id="PF00593">
    <property type="entry name" value="TonB_dep_Rec_b-barrel"/>
    <property type="match status" value="1"/>
</dbReference>
<evidence type="ECO:0000256" key="2">
    <source>
        <dbReference type="ARBA" id="ARBA00022448"/>
    </source>
</evidence>
<comment type="subcellular location">
    <subcellularLocation>
        <location evidence="1 10">Cell outer membrane</location>
        <topology evidence="1 10">Multi-pass membrane protein</topology>
    </subcellularLocation>
</comment>